<feature type="signal peptide" evidence="1">
    <location>
        <begin position="1"/>
        <end position="28"/>
    </location>
</feature>
<accession>A0A4D5RY57</accession>
<reference evidence="2" key="1">
    <citation type="submission" date="2019-04" db="EMBL/GenBank/DDBJ databases">
        <title>An insight into the mialome of Ixodes scapularis.</title>
        <authorList>
            <person name="Ribeiro J.M."/>
            <person name="Mather T.N."/>
            <person name="Karim S."/>
        </authorList>
    </citation>
    <scope>NUCLEOTIDE SEQUENCE</scope>
</reference>
<feature type="chain" id="PRO_5020038648" evidence="1">
    <location>
        <begin position="29"/>
        <end position="112"/>
    </location>
</feature>
<evidence type="ECO:0000313" key="2">
    <source>
        <dbReference type="EMBL" id="MOY41905.1"/>
    </source>
</evidence>
<name>A0A4D5RY57_IXOSC</name>
<keyword evidence="1" id="KW-0732">Signal</keyword>
<dbReference type="EMBL" id="GHJT01007934">
    <property type="protein sequence ID" value="MOY41905.1"/>
    <property type="molecule type" value="Transcribed_RNA"/>
</dbReference>
<evidence type="ECO:0000256" key="1">
    <source>
        <dbReference type="SAM" id="SignalP"/>
    </source>
</evidence>
<sequence length="112" mass="13205">MPHWSLISVPRWECFCINIRTLLFLVSALTGHVSRVHAKLAEHCEKNRHSLMTYINFSSRYKHLPNAAAKKICLLLLSESYFIWQTFHVCCLSYKVFLLYMFNKGTYILSLF</sequence>
<organism evidence="2">
    <name type="scientific">Ixodes scapularis</name>
    <name type="common">Black-legged tick</name>
    <name type="synonym">Deer tick</name>
    <dbReference type="NCBI Taxonomy" id="6945"/>
    <lineage>
        <taxon>Eukaryota</taxon>
        <taxon>Metazoa</taxon>
        <taxon>Ecdysozoa</taxon>
        <taxon>Arthropoda</taxon>
        <taxon>Chelicerata</taxon>
        <taxon>Arachnida</taxon>
        <taxon>Acari</taxon>
        <taxon>Parasitiformes</taxon>
        <taxon>Ixodida</taxon>
        <taxon>Ixodoidea</taxon>
        <taxon>Ixodidae</taxon>
        <taxon>Ixodinae</taxon>
        <taxon>Ixodes</taxon>
    </lineage>
</organism>
<protein>
    <submittedName>
        <fullName evidence="2">Putative secreted protein</fullName>
    </submittedName>
</protein>
<dbReference type="AlphaFoldDB" id="A0A4D5RY57"/>
<proteinExistence type="predicted"/>